<dbReference type="PRINTS" id="PR00385">
    <property type="entry name" value="P450"/>
</dbReference>
<name>A0A1H7SR35_HALLR</name>
<dbReference type="RefSeq" id="WP_074795532.1">
    <property type="nucleotide sequence ID" value="NZ_FOAD01000007.1"/>
</dbReference>
<evidence type="ECO:0000256" key="7">
    <source>
        <dbReference type="RuleBase" id="RU000461"/>
    </source>
</evidence>
<evidence type="ECO:0000256" key="4">
    <source>
        <dbReference type="ARBA" id="ARBA00023002"/>
    </source>
</evidence>
<dbReference type="InterPro" id="IPR050196">
    <property type="entry name" value="Cytochrome_P450_Monoox"/>
</dbReference>
<evidence type="ECO:0000313" key="9">
    <source>
        <dbReference type="Proteomes" id="UP000183894"/>
    </source>
</evidence>
<keyword evidence="5 7" id="KW-0408">Iron</keyword>
<keyword evidence="3 7" id="KW-0479">Metal-binding</keyword>
<evidence type="ECO:0000313" key="8">
    <source>
        <dbReference type="EMBL" id="SEL75092.1"/>
    </source>
</evidence>
<evidence type="ECO:0000256" key="5">
    <source>
        <dbReference type="ARBA" id="ARBA00023004"/>
    </source>
</evidence>
<sequence length="432" mass="49186">MTRTPPTPAGWPLLGHTVGFAAEPFQFVADMLANHGVDSTVGLDLLGIGRLYILAHPDHFERAFVTEPDAISKGNEFDAAFRDAIIAVEGEEWRKQRNELDPFFHWDRVTEYAPVMRDQVERRLDEWPDEGTVSAEGEMKNLTLDVIFATILGRELELDGDERMRTAADGLNGRFAPQSWVLPSWVPTPSRRRFDKSEQILREEVRKLVETADRESLTARLADALGTEYPKTVESMENQLVGMIFAGHETTALALTFALYALATNPEPYERAVEEVSRVVGDGPVSTEALENLPVLERIIKETLRLYPPVHTLPRETTRPFSVGDRTIPAETDIHLSIIRVQRDERWYDDPDEFRPERWEKERDRLRYAYVPFGAGPRSCLGRAFALTEAKIVLASVLRDFHLDWDRDEPLDITPEMTTQPVGDTPLVVRRR</sequence>
<dbReference type="OrthoDB" id="9881at2157"/>
<proteinExistence type="inferred from homology"/>
<keyword evidence="6 7" id="KW-0503">Monooxygenase</keyword>
<dbReference type="Pfam" id="PF00067">
    <property type="entry name" value="p450"/>
    <property type="match status" value="1"/>
</dbReference>
<evidence type="ECO:0000256" key="2">
    <source>
        <dbReference type="ARBA" id="ARBA00022617"/>
    </source>
</evidence>
<dbReference type="InterPro" id="IPR002401">
    <property type="entry name" value="Cyt_P450_E_grp-I"/>
</dbReference>
<dbReference type="PANTHER" id="PTHR24291:SF50">
    <property type="entry name" value="BIFUNCTIONAL ALBAFLAVENONE MONOOXYGENASE_TERPENE SYNTHASE"/>
    <property type="match status" value="1"/>
</dbReference>
<dbReference type="PANTHER" id="PTHR24291">
    <property type="entry name" value="CYTOCHROME P450 FAMILY 4"/>
    <property type="match status" value="1"/>
</dbReference>
<organism evidence="8 9">
    <name type="scientific">Haloferax larsenii</name>
    <dbReference type="NCBI Taxonomy" id="302484"/>
    <lineage>
        <taxon>Archaea</taxon>
        <taxon>Methanobacteriati</taxon>
        <taxon>Methanobacteriota</taxon>
        <taxon>Stenosarchaea group</taxon>
        <taxon>Halobacteria</taxon>
        <taxon>Halobacteriales</taxon>
        <taxon>Haloferacaceae</taxon>
        <taxon>Haloferax</taxon>
    </lineage>
</organism>
<dbReference type="EMBL" id="FOAD01000007">
    <property type="protein sequence ID" value="SEL75092.1"/>
    <property type="molecule type" value="Genomic_DNA"/>
</dbReference>
<evidence type="ECO:0000256" key="6">
    <source>
        <dbReference type="ARBA" id="ARBA00023033"/>
    </source>
</evidence>
<dbReference type="InterPro" id="IPR036396">
    <property type="entry name" value="Cyt_P450_sf"/>
</dbReference>
<dbReference type="Gene3D" id="1.10.630.10">
    <property type="entry name" value="Cytochrome P450"/>
    <property type="match status" value="1"/>
</dbReference>
<accession>A0A1H7SR35</accession>
<keyword evidence="4 7" id="KW-0560">Oxidoreductase</keyword>
<keyword evidence="2 7" id="KW-0349">Heme</keyword>
<evidence type="ECO:0000256" key="1">
    <source>
        <dbReference type="ARBA" id="ARBA00010617"/>
    </source>
</evidence>
<evidence type="ECO:0000256" key="3">
    <source>
        <dbReference type="ARBA" id="ARBA00022723"/>
    </source>
</evidence>
<dbReference type="GO" id="GO:0016705">
    <property type="term" value="F:oxidoreductase activity, acting on paired donors, with incorporation or reduction of molecular oxygen"/>
    <property type="evidence" value="ECO:0007669"/>
    <property type="project" value="InterPro"/>
</dbReference>
<dbReference type="GO" id="GO:0020037">
    <property type="term" value="F:heme binding"/>
    <property type="evidence" value="ECO:0007669"/>
    <property type="project" value="InterPro"/>
</dbReference>
<dbReference type="InterPro" id="IPR001128">
    <property type="entry name" value="Cyt_P450"/>
</dbReference>
<dbReference type="SUPFAM" id="SSF48264">
    <property type="entry name" value="Cytochrome P450"/>
    <property type="match status" value="1"/>
</dbReference>
<dbReference type="PRINTS" id="PR00463">
    <property type="entry name" value="EP450I"/>
</dbReference>
<dbReference type="GO" id="GO:0004497">
    <property type="term" value="F:monooxygenase activity"/>
    <property type="evidence" value="ECO:0007669"/>
    <property type="project" value="UniProtKB-KW"/>
</dbReference>
<comment type="similarity">
    <text evidence="1 7">Belongs to the cytochrome P450 family.</text>
</comment>
<dbReference type="GO" id="GO:0005506">
    <property type="term" value="F:iron ion binding"/>
    <property type="evidence" value="ECO:0007669"/>
    <property type="project" value="InterPro"/>
</dbReference>
<dbReference type="PROSITE" id="PS00086">
    <property type="entry name" value="CYTOCHROME_P450"/>
    <property type="match status" value="1"/>
</dbReference>
<dbReference type="InterPro" id="IPR017972">
    <property type="entry name" value="Cyt_P450_CS"/>
</dbReference>
<protein>
    <submittedName>
        <fullName evidence="8">Cytochrome P450</fullName>
    </submittedName>
</protein>
<dbReference type="Proteomes" id="UP000183894">
    <property type="component" value="Unassembled WGS sequence"/>
</dbReference>
<gene>
    <name evidence="8" type="ORF">SAMN04488691_107185</name>
</gene>
<reference evidence="8 9" key="1">
    <citation type="submission" date="2016-10" db="EMBL/GenBank/DDBJ databases">
        <authorList>
            <person name="de Groot N.N."/>
        </authorList>
    </citation>
    <scope>NUCLEOTIDE SEQUENCE [LARGE SCALE GENOMIC DNA]</scope>
    <source>
        <strain evidence="8 9">CDM_5</strain>
    </source>
</reference>
<dbReference type="AlphaFoldDB" id="A0A1H7SR35"/>